<reference evidence="3 4" key="1">
    <citation type="journal article" date="2012" name="Genome Biol.">
        <title>The genome of the polar eukaryotic microalga coccomyxa subellipsoidea reveals traits of cold adaptation.</title>
        <authorList>
            <person name="Blanc G."/>
            <person name="Agarkova I."/>
            <person name="Grimwood J."/>
            <person name="Kuo A."/>
            <person name="Brueggeman A."/>
            <person name="Dunigan D."/>
            <person name="Gurnon J."/>
            <person name="Ladunga I."/>
            <person name="Lindquist E."/>
            <person name="Lucas S."/>
            <person name="Pangilinan J."/>
            <person name="Proschold T."/>
            <person name="Salamov A."/>
            <person name="Schmutz J."/>
            <person name="Weeks D."/>
            <person name="Yamada T."/>
            <person name="Claverie J.M."/>
            <person name="Grigoriev I."/>
            <person name="Van Etten J."/>
            <person name="Lomsadze A."/>
            <person name="Borodovsky M."/>
        </authorList>
    </citation>
    <scope>NUCLEOTIDE SEQUENCE [LARGE SCALE GENOMIC DNA]</scope>
    <source>
        <strain evidence="3 4">C-169</strain>
    </source>
</reference>
<dbReference type="GeneID" id="17038772"/>
<dbReference type="Pfam" id="PF07303">
    <property type="entry name" value="Occludin_ELL"/>
    <property type="match status" value="1"/>
</dbReference>
<dbReference type="PANTHER" id="PTHR38372">
    <property type="entry name" value="DENTIN SIALOPHOSPHOPROTEIN-LIKE PROTEIN"/>
    <property type="match status" value="1"/>
</dbReference>
<feature type="compositionally biased region" description="Low complexity" evidence="1">
    <location>
        <begin position="439"/>
        <end position="462"/>
    </location>
</feature>
<dbReference type="PROSITE" id="PS51980">
    <property type="entry name" value="OCEL"/>
    <property type="match status" value="1"/>
</dbReference>
<feature type="domain" description="OCEL" evidence="2">
    <location>
        <begin position="619"/>
        <end position="725"/>
    </location>
</feature>
<keyword evidence="4" id="KW-1185">Reference proteome</keyword>
<evidence type="ECO:0000313" key="3">
    <source>
        <dbReference type="EMBL" id="EIE20793.1"/>
    </source>
</evidence>
<feature type="compositionally biased region" description="Low complexity" evidence="1">
    <location>
        <begin position="314"/>
        <end position="351"/>
    </location>
</feature>
<dbReference type="PANTHER" id="PTHR38372:SF2">
    <property type="entry name" value="DENTIN SIALOPHOSPHOPROTEIN-LIKE PROTEIN"/>
    <property type="match status" value="1"/>
</dbReference>
<dbReference type="KEGG" id="csl:COCSUDRAFT_57350"/>
<dbReference type="EMBL" id="AGSI01000014">
    <property type="protein sequence ID" value="EIE20793.1"/>
    <property type="molecule type" value="Genomic_DNA"/>
</dbReference>
<dbReference type="AlphaFoldDB" id="I0YQX4"/>
<feature type="compositionally biased region" description="Low complexity" evidence="1">
    <location>
        <begin position="536"/>
        <end position="571"/>
    </location>
</feature>
<protein>
    <recommendedName>
        <fullName evidence="2">OCEL domain-containing protein</fullName>
    </recommendedName>
</protein>
<evidence type="ECO:0000259" key="2">
    <source>
        <dbReference type="PROSITE" id="PS51980"/>
    </source>
</evidence>
<proteinExistence type="predicted"/>
<accession>I0YQX4</accession>
<organism evidence="3 4">
    <name type="scientific">Coccomyxa subellipsoidea (strain C-169)</name>
    <name type="common">Green microalga</name>
    <dbReference type="NCBI Taxonomy" id="574566"/>
    <lineage>
        <taxon>Eukaryota</taxon>
        <taxon>Viridiplantae</taxon>
        <taxon>Chlorophyta</taxon>
        <taxon>core chlorophytes</taxon>
        <taxon>Trebouxiophyceae</taxon>
        <taxon>Trebouxiophyceae incertae sedis</taxon>
        <taxon>Coccomyxaceae</taxon>
        <taxon>Coccomyxa</taxon>
        <taxon>Coccomyxa subellipsoidea</taxon>
    </lineage>
</organism>
<name>I0YQX4_COCSC</name>
<dbReference type="OrthoDB" id="15590at75966"/>
<dbReference type="RefSeq" id="XP_005645337.1">
    <property type="nucleotide sequence ID" value="XM_005645280.1"/>
</dbReference>
<comment type="caution">
    <text evidence="3">The sequence shown here is derived from an EMBL/GenBank/DDBJ whole genome shotgun (WGS) entry which is preliminary data.</text>
</comment>
<feature type="region of interest" description="Disordered" evidence="1">
    <location>
        <begin position="84"/>
        <end position="222"/>
    </location>
</feature>
<dbReference type="InterPro" id="IPR010844">
    <property type="entry name" value="Occludin_ELL"/>
</dbReference>
<evidence type="ECO:0000256" key="1">
    <source>
        <dbReference type="SAM" id="MobiDB-lite"/>
    </source>
</evidence>
<feature type="compositionally biased region" description="Polar residues" evidence="1">
    <location>
        <begin position="119"/>
        <end position="128"/>
    </location>
</feature>
<sequence>MRLEGGAGAIVVGDQEYAFQANEETCCDLLRVPVDRVDCPAQEVAQIRQKLQIQRTLDDEERRRARDRRVMAEEQQHVRTLQRLEKIPVPVKGPQKVKRASVQARPVGAQQKSAAAPNPSGTIYNRASTPPVSRGPTPPPPGALGPGNRGLTPPLPSTSGQPTGHPDVVRSGTPPVGALGSKPPKSKSNALLSKLGGKGSPAAGRSAAPKNQQSRFKEPPPPAAILGAKHSVAVCLLGLLSERDFKRPAQVEQALAEVAARVPVFKPPTGQALADQLKRVANYKSPGIYVVKPEYEAQARKLKERAAAEVGGVSPDPRTPSRSTSPEEAPAAPASQQQKKAKQQPQQRQQGNGRGAGGSQQPMLEPQQGKLLHGGGLPRPAADRDTQITPEPFLQLVEDDLGLPSSQPSPLQRAAPPAKQKPRPPVGKAQPSGAAAVSALQQVHQRQGQGASQQQGKTTAAKKAAKDRQQPLPGAQAGAHRAAKPQQQRVKPASGMHTEVLKQLPAPAPAKPAKRSRTVLEESDDESDDWTPGATGRLRGSSEEAGSGSGRALAGGSNTTSSMPPRSSPSSEELPNMPPQQKKQRLEMTPPMVTELPRAPSALASSNCADDSWFAVYESRQPIQHPPVADAPHYKQYCEEYSAKYDVYHKLHQEMSTVTRYVKALKEGAQSAASEASRQEYGAQAQRLYSRTETLMQRWASAFKVLHAELEDLLNKLNEYRGAALRGSSSLQANPSAIAV</sequence>
<gene>
    <name evidence="3" type="ORF">COCSUDRAFT_57350</name>
</gene>
<dbReference type="Proteomes" id="UP000007264">
    <property type="component" value="Unassembled WGS sequence"/>
</dbReference>
<feature type="region of interest" description="Disordered" evidence="1">
    <location>
        <begin position="301"/>
        <end position="585"/>
    </location>
</feature>
<evidence type="ECO:0000313" key="4">
    <source>
        <dbReference type="Proteomes" id="UP000007264"/>
    </source>
</evidence>